<dbReference type="SUPFAM" id="SSF54928">
    <property type="entry name" value="RNA-binding domain, RBD"/>
    <property type="match status" value="2"/>
</dbReference>
<feature type="region of interest" description="Disordered" evidence="7">
    <location>
        <begin position="1"/>
        <end position="24"/>
    </location>
</feature>
<feature type="compositionally biased region" description="Basic residues" evidence="7">
    <location>
        <begin position="1"/>
        <end position="17"/>
    </location>
</feature>
<evidence type="ECO:0000256" key="6">
    <source>
        <dbReference type="SAM" id="Coils"/>
    </source>
</evidence>
<feature type="compositionally biased region" description="Basic residues" evidence="7">
    <location>
        <begin position="94"/>
        <end position="103"/>
    </location>
</feature>
<evidence type="ECO:0000256" key="7">
    <source>
        <dbReference type="SAM" id="MobiDB-lite"/>
    </source>
</evidence>
<feature type="region of interest" description="Disordered" evidence="7">
    <location>
        <begin position="358"/>
        <end position="423"/>
    </location>
</feature>
<comment type="subcellular location">
    <subcellularLocation>
        <location evidence="1">Nucleus</location>
        <location evidence="1">Nucleolus</location>
    </subcellularLocation>
</comment>
<dbReference type="CDD" id="cd12395">
    <property type="entry name" value="RRM2_RBM34"/>
    <property type="match status" value="1"/>
</dbReference>
<dbReference type="Gene3D" id="3.30.70.330">
    <property type="match status" value="2"/>
</dbReference>
<comment type="caution">
    <text evidence="9">The sequence shown here is derived from an EMBL/GenBank/DDBJ whole genome shotgun (WGS) entry which is preliminary data.</text>
</comment>
<gene>
    <name evidence="9" type="ORF">JD844_024870</name>
</gene>
<organism evidence="9 10">
    <name type="scientific">Phrynosoma platyrhinos</name>
    <name type="common">Desert horned lizard</name>
    <dbReference type="NCBI Taxonomy" id="52577"/>
    <lineage>
        <taxon>Eukaryota</taxon>
        <taxon>Metazoa</taxon>
        <taxon>Chordata</taxon>
        <taxon>Craniata</taxon>
        <taxon>Vertebrata</taxon>
        <taxon>Euteleostomi</taxon>
        <taxon>Lepidosauria</taxon>
        <taxon>Squamata</taxon>
        <taxon>Bifurcata</taxon>
        <taxon>Unidentata</taxon>
        <taxon>Episquamata</taxon>
        <taxon>Toxicofera</taxon>
        <taxon>Iguania</taxon>
        <taxon>Phrynosomatidae</taxon>
        <taxon>Phrynosomatinae</taxon>
        <taxon>Phrynosoma</taxon>
    </lineage>
</organism>
<dbReference type="CDD" id="cd12394">
    <property type="entry name" value="RRM1_RBM34"/>
    <property type="match status" value="1"/>
</dbReference>
<dbReference type="SMART" id="SM00360">
    <property type="entry name" value="RRM"/>
    <property type="match status" value="2"/>
</dbReference>
<evidence type="ECO:0000313" key="9">
    <source>
        <dbReference type="EMBL" id="KAH0622503.1"/>
    </source>
</evidence>
<evidence type="ECO:0000256" key="1">
    <source>
        <dbReference type="ARBA" id="ARBA00004604"/>
    </source>
</evidence>
<evidence type="ECO:0000256" key="5">
    <source>
        <dbReference type="PROSITE-ProRule" id="PRU00176"/>
    </source>
</evidence>
<evidence type="ECO:0000256" key="3">
    <source>
        <dbReference type="ARBA" id="ARBA00022884"/>
    </source>
</evidence>
<comment type="similarity">
    <text evidence="2">Belongs to the RRM RBM34 family.</text>
</comment>
<feature type="compositionally biased region" description="Polar residues" evidence="7">
    <location>
        <begin position="380"/>
        <end position="395"/>
    </location>
</feature>
<dbReference type="Pfam" id="PF00076">
    <property type="entry name" value="RRM_1"/>
    <property type="match status" value="2"/>
</dbReference>
<dbReference type="InterPro" id="IPR034221">
    <property type="entry name" value="RBM34_RRM2"/>
</dbReference>
<dbReference type="InterPro" id="IPR012677">
    <property type="entry name" value="Nucleotide-bd_a/b_plait_sf"/>
</dbReference>
<dbReference type="InterPro" id="IPR000504">
    <property type="entry name" value="RRM_dom"/>
</dbReference>
<dbReference type="InterPro" id="IPR035979">
    <property type="entry name" value="RBD_domain_sf"/>
</dbReference>
<evidence type="ECO:0000313" key="10">
    <source>
        <dbReference type="Proteomes" id="UP000826234"/>
    </source>
</evidence>
<reference evidence="9 10" key="1">
    <citation type="journal article" date="2022" name="Gigascience">
        <title>A chromosome-level genome assembly and annotation of the desert horned lizard, Phrynosoma platyrhinos, provides insight into chromosomal rearrangements among reptiles.</title>
        <authorList>
            <person name="Koochekian N."/>
            <person name="Ascanio A."/>
            <person name="Farleigh K."/>
            <person name="Card D.C."/>
            <person name="Schield D.R."/>
            <person name="Castoe T.A."/>
            <person name="Jezkova T."/>
        </authorList>
    </citation>
    <scope>NUCLEOTIDE SEQUENCE [LARGE SCALE GENOMIC DNA]</scope>
    <source>
        <strain evidence="9">NK-2021</strain>
    </source>
</reference>
<evidence type="ECO:0000256" key="2">
    <source>
        <dbReference type="ARBA" id="ARBA00007077"/>
    </source>
</evidence>
<feature type="domain" description="RRM" evidence="8">
    <location>
        <begin position="178"/>
        <end position="273"/>
    </location>
</feature>
<name>A0ABQ7SYR0_PHRPL</name>
<feature type="domain" description="RRM" evidence="8">
    <location>
        <begin position="281"/>
        <end position="358"/>
    </location>
</feature>
<evidence type="ECO:0000256" key="4">
    <source>
        <dbReference type="ARBA" id="ARBA00023242"/>
    </source>
</evidence>
<feature type="region of interest" description="Disordered" evidence="7">
    <location>
        <begin position="85"/>
        <end position="105"/>
    </location>
</feature>
<keyword evidence="6" id="KW-0175">Coiled coil</keyword>
<feature type="compositionally biased region" description="Basic residues" evidence="7">
    <location>
        <begin position="402"/>
        <end position="423"/>
    </location>
</feature>
<dbReference type="EMBL" id="JAIPUX010003289">
    <property type="protein sequence ID" value="KAH0622503.1"/>
    <property type="molecule type" value="Genomic_DNA"/>
</dbReference>
<dbReference type="Proteomes" id="UP000826234">
    <property type="component" value="Unassembled WGS sequence"/>
</dbReference>
<feature type="coiled-coil region" evidence="6">
    <location>
        <begin position="110"/>
        <end position="180"/>
    </location>
</feature>
<proteinExistence type="inferred from homology"/>
<evidence type="ECO:0000259" key="8">
    <source>
        <dbReference type="PROSITE" id="PS50102"/>
    </source>
</evidence>
<keyword evidence="3 5" id="KW-0694">RNA-binding</keyword>
<dbReference type="PROSITE" id="PS50102">
    <property type="entry name" value="RRM"/>
    <property type="match status" value="2"/>
</dbReference>
<keyword evidence="4" id="KW-0539">Nucleus</keyword>
<sequence>METKPPKARPGKGKKHGKDAVGESNEGYFVGQVANSLFQNKATTSSIRPLLQLFSAPAAETQPIYVAVPKENKKRKHAEVEIATKVHSTSTHRQPLKKMKKANKKEFSPAEKMLANREVALEQADEEEEEKEIQIKQKLKNRHSQLVTKYASTSDEYARIKQKKTRVNKAEEMLKNKRTLFVGNLPVSCTAQMLKTFFKEYGQIESIRFRSLIPAEDTLTKKMAAIKRKLHPNMKYINAYIVFKEEYAANNALKCNGTEFTNGFHIRVDLASQSTCHDNKRSVFVGNLPYDIDDDTVRNHFSECGSVMSVRIVRDRNTGTGKGFGYVLFKTTDAAHLALKLNNSELKGRKLRVQRCVEREKTQQTSSHNVKSPVGLKYTKASSLKSTKGCSSNSFAGEKAVPLKKSKKGKPKNNMKKKLKKPK</sequence>
<keyword evidence="10" id="KW-1185">Reference proteome</keyword>
<protein>
    <recommendedName>
        <fullName evidence="8">RRM domain-containing protein</fullName>
    </recommendedName>
</protein>
<accession>A0ABQ7SYR0</accession>
<dbReference type="PANTHER" id="PTHR23236:SF25">
    <property type="entry name" value="RNA-BINDING PROTEIN 34"/>
    <property type="match status" value="1"/>
</dbReference>
<dbReference type="PANTHER" id="PTHR23236">
    <property type="entry name" value="EUKARYOTIC TRANSLATION INITIATION FACTOR 4B/4H"/>
    <property type="match status" value="1"/>
</dbReference>